<evidence type="ECO:0000313" key="5">
    <source>
        <dbReference type="Proteomes" id="UP000315235"/>
    </source>
</evidence>
<dbReference type="InterPro" id="IPR050832">
    <property type="entry name" value="Bact_Acetyltransf"/>
</dbReference>
<keyword evidence="1 4" id="KW-0808">Transferase</keyword>
<evidence type="ECO:0000256" key="2">
    <source>
        <dbReference type="ARBA" id="ARBA00023315"/>
    </source>
</evidence>
<protein>
    <submittedName>
        <fullName evidence="4">GNAT family N-acetyltransferase</fullName>
    </submittedName>
</protein>
<proteinExistence type="predicted"/>
<dbReference type="RefSeq" id="WP_143489085.1">
    <property type="nucleotide sequence ID" value="NZ_VJOY01000010.1"/>
</dbReference>
<organism evidence="4 5">
    <name type="scientific">Pseudomonas mangiferae</name>
    <dbReference type="NCBI Taxonomy" id="2593654"/>
    <lineage>
        <taxon>Bacteria</taxon>
        <taxon>Pseudomonadati</taxon>
        <taxon>Pseudomonadota</taxon>
        <taxon>Gammaproteobacteria</taxon>
        <taxon>Pseudomonadales</taxon>
        <taxon>Pseudomonadaceae</taxon>
        <taxon>Pseudomonas</taxon>
    </lineage>
</organism>
<dbReference type="Gene3D" id="3.40.630.30">
    <property type="match status" value="1"/>
</dbReference>
<keyword evidence="2" id="KW-0012">Acyltransferase</keyword>
<dbReference type="Proteomes" id="UP000315235">
    <property type="component" value="Unassembled WGS sequence"/>
</dbReference>
<dbReference type="EMBL" id="VJOY01000010">
    <property type="protein sequence ID" value="TRX73958.1"/>
    <property type="molecule type" value="Genomic_DNA"/>
</dbReference>
<dbReference type="PROSITE" id="PS51186">
    <property type="entry name" value="GNAT"/>
    <property type="match status" value="1"/>
</dbReference>
<dbReference type="AlphaFoldDB" id="A0A553GWS4"/>
<dbReference type="PANTHER" id="PTHR43877">
    <property type="entry name" value="AMINOALKYLPHOSPHONATE N-ACETYLTRANSFERASE-RELATED-RELATED"/>
    <property type="match status" value="1"/>
</dbReference>
<dbReference type="SUPFAM" id="SSF55729">
    <property type="entry name" value="Acyl-CoA N-acyltransferases (Nat)"/>
    <property type="match status" value="1"/>
</dbReference>
<evidence type="ECO:0000256" key="1">
    <source>
        <dbReference type="ARBA" id="ARBA00022679"/>
    </source>
</evidence>
<dbReference type="PANTHER" id="PTHR43877:SF2">
    <property type="entry name" value="AMINOALKYLPHOSPHONATE N-ACETYLTRANSFERASE-RELATED"/>
    <property type="match status" value="1"/>
</dbReference>
<dbReference type="InterPro" id="IPR016181">
    <property type="entry name" value="Acyl_CoA_acyltransferase"/>
</dbReference>
<keyword evidence="5" id="KW-1185">Reference proteome</keyword>
<sequence>MAITLRNATPADAARVTACVRAAYAPWVARIGREPGPMTQDYGQVIAGGGVYLAEWGGQLAGVLVLRTTDEGLLLENMAVAPTFQNRGIGHFLLNSAERHARDQGHASLYLYTHERMRENIARYERAGYVEYARRVEDGFPRVYLRKVLA</sequence>
<reference evidence="4 5" key="1">
    <citation type="submission" date="2019-07" db="EMBL/GenBank/DDBJ databases">
        <title>Pseudomonas mangiferae sp. nov., isolated from bark of mango tree in Thailand.</title>
        <authorList>
            <person name="Srisuk N."/>
            <person name="Anurat P."/>
        </authorList>
    </citation>
    <scope>NUCLEOTIDE SEQUENCE [LARGE SCALE GENOMIC DNA]</scope>
    <source>
        <strain evidence="4 5">DMKU_BBB3-04</strain>
    </source>
</reference>
<dbReference type="GO" id="GO:0016747">
    <property type="term" value="F:acyltransferase activity, transferring groups other than amino-acyl groups"/>
    <property type="evidence" value="ECO:0007669"/>
    <property type="project" value="InterPro"/>
</dbReference>
<dbReference type="CDD" id="cd04301">
    <property type="entry name" value="NAT_SF"/>
    <property type="match status" value="1"/>
</dbReference>
<comment type="caution">
    <text evidence="4">The sequence shown here is derived from an EMBL/GenBank/DDBJ whole genome shotgun (WGS) entry which is preliminary data.</text>
</comment>
<evidence type="ECO:0000313" key="4">
    <source>
        <dbReference type="EMBL" id="TRX73958.1"/>
    </source>
</evidence>
<gene>
    <name evidence="4" type="ORF">FM069_14520</name>
</gene>
<evidence type="ECO:0000259" key="3">
    <source>
        <dbReference type="PROSITE" id="PS51186"/>
    </source>
</evidence>
<name>A0A553GWS4_9PSED</name>
<dbReference type="Pfam" id="PF00583">
    <property type="entry name" value="Acetyltransf_1"/>
    <property type="match status" value="1"/>
</dbReference>
<accession>A0A553GWS4</accession>
<feature type="domain" description="N-acetyltransferase" evidence="3">
    <location>
        <begin position="3"/>
        <end position="150"/>
    </location>
</feature>
<dbReference type="InterPro" id="IPR000182">
    <property type="entry name" value="GNAT_dom"/>
</dbReference>
<dbReference type="OrthoDB" id="281808at2"/>